<feature type="region of interest" description="Disordered" evidence="1">
    <location>
        <begin position="344"/>
        <end position="425"/>
    </location>
</feature>
<evidence type="ECO:0000313" key="2">
    <source>
        <dbReference type="EMBL" id="SOQ54521.1"/>
    </source>
</evidence>
<feature type="compositionally biased region" description="Basic residues" evidence="1">
    <location>
        <begin position="1"/>
        <end position="14"/>
    </location>
</feature>
<reference evidence="2" key="1">
    <citation type="submission" date="2016-07" db="EMBL/GenBank/DDBJ databases">
        <authorList>
            <person name="Bretaudeau A."/>
        </authorList>
    </citation>
    <scope>NUCLEOTIDE SEQUENCE</scope>
    <source>
        <strain evidence="2">Rice</strain>
        <tissue evidence="2">Whole body</tissue>
    </source>
</reference>
<protein>
    <submittedName>
        <fullName evidence="2">SFRICE_024253</fullName>
    </submittedName>
</protein>
<name>A0A2H1WN74_SPOFR</name>
<gene>
    <name evidence="2" type="ORF">SFRICE_024253</name>
</gene>
<feature type="compositionally biased region" description="Polar residues" evidence="1">
    <location>
        <begin position="1001"/>
        <end position="1014"/>
    </location>
</feature>
<feature type="region of interest" description="Disordered" evidence="1">
    <location>
        <begin position="984"/>
        <end position="1103"/>
    </location>
</feature>
<feature type="compositionally biased region" description="Polar residues" evidence="1">
    <location>
        <begin position="276"/>
        <end position="294"/>
    </location>
</feature>
<dbReference type="AlphaFoldDB" id="A0A2H1WN74"/>
<feature type="compositionally biased region" description="Basic and acidic residues" evidence="1">
    <location>
        <begin position="264"/>
        <end position="274"/>
    </location>
</feature>
<accession>A0A2H1WN74</accession>
<feature type="compositionally biased region" description="Low complexity" evidence="1">
    <location>
        <begin position="1090"/>
        <end position="1099"/>
    </location>
</feature>
<dbReference type="EMBL" id="ODYU01009833">
    <property type="protein sequence ID" value="SOQ54521.1"/>
    <property type="molecule type" value="Genomic_DNA"/>
</dbReference>
<evidence type="ECO:0000256" key="1">
    <source>
        <dbReference type="SAM" id="MobiDB-lite"/>
    </source>
</evidence>
<organism evidence="2">
    <name type="scientific">Spodoptera frugiperda</name>
    <name type="common">Fall armyworm</name>
    <dbReference type="NCBI Taxonomy" id="7108"/>
    <lineage>
        <taxon>Eukaryota</taxon>
        <taxon>Metazoa</taxon>
        <taxon>Ecdysozoa</taxon>
        <taxon>Arthropoda</taxon>
        <taxon>Hexapoda</taxon>
        <taxon>Insecta</taxon>
        <taxon>Pterygota</taxon>
        <taxon>Neoptera</taxon>
        <taxon>Endopterygota</taxon>
        <taxon>Lepidoptera</taxon>
        <taxon>Glossata</taxon>
        <taxon>Ditrysia</taxon>
        <taxon>Noctuoidea</taxon>
        <taxon>Noctuidae</taxon>
        <taxon>Amphipyrinae</taxon>
        <taxon>Spodoptera</taxon>
    </lineage>
</organism>
<feature type="region of interest" description="Disordered" evidence="1">
    <location>
        <begin position="1"/>
        <end position="33"/>
    </location>
</feature>
<sequence>MSPRKSVKNQRTKRNSTEKLQNKKEKPKFNMPTNIKVSIPIRNNIGNSDEGIHFPIVRGKRPPQFKKLLDTKTKVDLANEVARQQLIKEEPPKFHLDNIVIIQNPVKRGRKKKITDFFNKDREQMDNNAENVVTSTNTKSQKLEIKVPAKPTITRRIVTRKRLADSTANSQPSAKKAKVDTKIQKTEIKTEMPTADDEEMVPDSNPIVAPQVKPASRRGRSASKPLQSRANNPAPKSRAALRRGSKGKQGNADPANKSPPIPDQPKRLAKKETENENAQQFNSAPIDSRKTSVSSCSNLSWTKDISSSSNTTCITACSNDFVRINKKLPMLVLKNIDNKLKNKQVSKQQLQNHTEEVPPTDPVDSDDSSSDSSDSDSSDSEENISEPDSEPINDIVDANSLNLSSSSQPSSHIPEGSNKQNSPDYTTITDTLIMLVDKLDMEIINWISSENEQNNANLVKFKDKMFDILDNEFGVISHCSRLKHILDPDSAEDAAVECIPKIVERAPVENVIPHKDAQPSPVKESTKAPEKDFVEPRPVPLRKLSINLENYASSATAKVPRDEFFEDEMQAGTSRNNYSYDHHDDDDALSLYAESITGFESSRMNTSIASYPAYNARPVEEYVPRPVTEISPPDVERHTYLPTKIADTDGPASKIKSVIEKQNADSTSIYKQSNSTEDADAESYEDFSENIELNARVGPPDVEKRPRLMDSIIERTPRARSIVFANLCFYNLLNTCRKVYSGQCRFPHVIPTCEQITAKLGVLDERLLIQEYMLLRNWTTIRRRFGLCYVEECAKRGLTRILVEMAYDFIVKARNDSEEDTRIRVNTIEITLLHLNSVDLCICEDLLKLPVHADQGNRTLLCDVFMATMSITQNFSRFKIVFLTLTYFMVDNDRTFNKDVVEHILERVCILPFEEPIAKALIQMMRLTNCAIFSNSMIRMFEKQISVNKDVLEEYMLLKNQYAFSSMLASSMIAECSQLKLDKPQSVQSDAGDGQPPAASPDTTNVSNVNQPSDESPVPVITRTIGMGPPITFNHSPTKQRPSYDQESPGGSRPSFVPPNDNSGKKYWRHRSILNNILRPPTGTPRTHNMMRPPMLPQMRPRPRPNFNQRLVTFRSPSSYMNRPSGPKY</sequence>
<feature type="compositionally biased region" description="Basic and acidic residues" evidence="1">
    <location>
        <begin position="177"/>
        <end position="190"/>
    </location>
</feature>
<proteinExistence type="predicted"/>
<feature type="compositionally biased region" description="Acidic residues" evidence="1">
    <location>
        <begin position="363"/>
        <end position="391"/>
    </location>
</feature>
<feature type="compositionally biased region" description="Polar residues" evidence="1">
    <location>
        <begin position="1033"/>
        <end position="1046"/>
    </location>
</feature>
<feature type="region of interest" description="Disordered" evidence="1">
    <location>
        <begin position="160"/>
        <end position="294"/>
    </location>
</feature>
<feature type="compositionally biased region" description="Low complexity" evidence="1">
    <location>
        <begin position="399"/>
        <end position="411"/>
    </location>
</feature>
<feature type="compositionally biased region" description="Basic and acidic residues" evidence="1">
    <location>
        <begin position="15"/>
        <end position="28"/>
    </location>
</feature>